<feature type="region of interest" description="Disordered" evidence="1">
    <location>
        <begin position="1"/>
        <end position="49"/>
    </location>
</feature>
<gene>
    <name evidence="5" type="ORF">TrST_g5953</name>
</gene>
<dbReference type="EMBL" id="BRXY01000315">
    <property type="protein sequence ID" value="GMH86491.1"/>
    <property type="molecule type" value="Genomic_DNA"/>
</dbReference>
<feature type="compositionally biased region" description="Low complexity" evidence="1">
    <location>
        <begin position="1616"/>
        <end position="1631"/>
    </location>
</feature>
<dbReference type="GO" id="GO:0042391">
    <property type="term" value="P:regulation of membrane potential"/>
    <property type="evidence" value="ECO:0007669"/>
    <property type="project" value="TreeGrafter"/>
</dbReference>
<feature type="transmembrane region" description="Helical" evidence="2">
    <location>
        <begin position="1159"/>
        <end position="1186"/>
    </location>
</feature>
<feature type="transmembrane region" description="Helical" evidence="2">
    <location>
        <begin position="1343"/>
        <end position="1362"/>
    </location>
</feature>
<feature type="transmembrane region" description="Helical" evidence="2">
    <location>
        <begin position="475"/>
        <end position="494"/>
    </location>
</feature>
<sequence length="2751" mass="309483">MATPAPPPPAYSLRRPPPISPPATTTNNSSPLFPPSPSSSSLTSSPHTHNPPIPLLTPSHFISSPTAASNPAPPPSHTHTLLLFLLNLVLWLFTSILFSLFSAVYLLSLLLLTPLTFTLTRNRRSEIVFLTKCVHYYSLMITIVELLSQFLPLFLTIPSSTITVLSTVGIDLYSEAGFTYTIIFPHLLISSLSYLTFTAWLVHQSKDAQQSHQSVLHSSNHPNLRSRLLSISPYWLTSFMLSLSFSSSLNPSVITLPLFTYTMVLYFVYNFSSKEDKSLLVYIFNKRVLLLISIYSGLITILSYIYQFNNIQLLLEDHFPSMKSRYVYLGFVHFQDSRSQGYMFEYFHTASLLSLYLLSMSKVMYWTHVEATKKVEGFRIGGIFESERSTAGSVMVQNLVHDNDNNENEVDEDSDDDDEETDWDVYKTAKDIKISLGINRTTRPALNKVVNSTSSYIARFFVICNTMVKKVSSALMHLLKVYGQILCLLTYTTLSLERPTILGFVFCFIVFCGSIFPDRVFERGTPIVLIYTMGYSMARFGYASMISLEPQLSLGDTGREIGLSGMEAFSYGWVSASMMLLVVFTLTVLIKVNENKSTQIDQSSGKISPPVGVNENEGNGGGETRKIKRRRSSIASFQKNLYHQFEARGGLRFICLFNIYYISTTVSWLTLPFLFLFIVFIGLKRVASKLWIMLILYIDLYILVQYFWRFSILDDYREDWDLTELGLINYNEDGTAAEGSLITSLSVPFVLHVLAIRQLRVYRLEATSYKIAKSEEGLFWDQHPALKLLLVAAPFTFLILLWYSAFSTPLNATTAGYFVFLELFPFLICINPSSSPSVWYERKFKTVVKLTCLYAGCCLVIQSAFKLGSIKDWVEGLSWYSEHFGLGQEPDVSHVYVIVSCILLELLRPWSKMLGAEVEGVTGLTPVKHSAPFAMGFSCFAAALRSVSLTGFVVLCTALILLVSNERVRARLWRVTGLLSMLFSLTGFMFQFPWADQWATPGAYWYGLKRPGYGVPDPFSDSTSSSNVEEVEGSIKGFCTCLWLAAYYGFVSRKVVPVVKDGSQMMEKMGEGVELTEMEPGREELENKPEANVRRRSSAPDDDDDNDDAAFYDADEGHDCQVGALSSGRHSSVVKRAESVNSHFAFISRTFLQGRTLEIAILFMFIAALNHSDLLGLVYFGCAVYCFLSSRQQCKLRWIPISCIFLVGLFAQYFAILRIHPALRYDDESQWVDFFGGTWCGMFRTYSPVTPTEYSFSNWACFCIPENSTSFLTVDFITLLVISYAYVELKNPMYDNEHATLLSNKFVRPENRTEGLDVAAFLLWIVFPYFNVVAVLFTATLVFNLLSFFYVPMVFHLVLNHVRFADLQTGQREGHFGRDWTVWKDLFLFSIFSIFVRFLYQLPYIEANYGVDSVAVLFGLRKSHMDMSSKATPSEIIVDATIASLVAVQIWLLKRKEVDLICEVAETEEYSKLENGALIVEKITKKREERMEEIRSKFISMHEFCKLVSQSREEQEEQNDWKKYLLKSRLKASLGRGRVSPPAFSHQHESDRSSSGGAFGEILSGLIGKKDKEEEEQQQLKDADLEKKIELASTSTAILHDLHATTGMRKRGAGAGNNNNNNTTTVGAHTVVDPEGNGEEIDVEAQNSSNNNNSSDENYEDDNKKGDRKKSSVLSVVLKAKRAFSKGLRNLASDVLEHEEGEGGRGTIVTAPSSISVDDGDEEGFHDATITEQHFSFSLADSNFPRGLGKSKKGPVAITFLSTSNRDHNVFQKFLRHLHNGAVALAAVLAWIWKLVRSNSTTAVYLTMVLNHLCNPTLLNIFYPVSVFGYAMCFNPRSLPSISDLFSLFLHPLVQNPHPSFWIIVIFYSTTVISIKLVFQFHVICMCGNEFSIAPTCPYKNGTYNNFNEECIPAYEELPYYNGEPIVYDYWIGLEKVSGATGSSESPAAYVDMPFYPFERPISSDEIGKVSDATLDAGINGAFFRSIIGDVFVIVIIMLHMHLLKMRGVWERRVNISRESASNSSSLSASPSANPSASLKENGVDDMRNELMRTSAQRALTVEVKADGDAKSAMTTAATSGCCWRFLCCCACLAGKFNDAIVVFIKTLFSSGGMLLTTLRDDFVKFTTSTNDEGKKKPGHDFYFQILVAQLCQFLFLTIFMQRTDALVSSLQENSINGDYVATLFTHFCIMIIDRCIYLLKSIRGKYIMQLMTLAWVLAVLHTGALMKSSLSSGKSLFIWFLLEIVYLFFSALQISYGYPPFVTSSVLTSKVHWFRGHLFTVFRAIPFVYEISLILDWACTETTLMIGDWIKLEDINSTVYLVACNLHFLENEGRRKGEPQPLRRKWLTGVLAFILLCFIVWFPLFLFSTGSMSNSDNPVSQVKMNIGLKRYPDIYQVEYEKSVSDIYDESKWYELEATYSSIADLALTQRAEYRNELQSISMYPTSGEIWTISPPAWQTLIDDLSSSNTIEFVLSYTFLLGSTGKEVFASSVHELTDTEKINFAKVLNLTTTEFVVESFIPQFFRVASGGGIVTPLVSDLYTSCTLSMGTLKSNETTSTTSSEDYATDWWNVVCGDCNSENPAEECDGPSFYTISAKSTFGTYLEGYSILGLYILVIGTIAGYIRGAFVQTQVRIWMNDLPRVDVIRELLDQLYRSRLHGDLVLEEEIYREIIDIYRQPSEMFKRTGIYKHWFGEDEEEEKGGGGGSDDGGDGGDGGGSGGGGKREMERERVESVTGEALLQRELERWAI</sequence>
<feature type="transmembrane region" description="Helical" evidence="2">
    <location>
        <begin position="689"/>
        <end position="708"/>
    </location>
</feature>
<feature type="compositionally biased region" description="Basic and acidic residues" evidence="1">
    <location>
        <begin position="1079"/>
        <end position="1093"/>
    </location>
</feature>
<comment type="caution">
    <text evidence="5">The sequence shown here is derived from an EMBL/GenBank/DDBJ whole genome shotgun (WGS) entry which is preliminary data.</text>
</comment>
<feature type="transmembrane region" description="Helical" evidence="2">
    <location>
        <begin position="568"/>
        <end position="590"/>
    </location>
</feature>
<evidence type="ECO:0000259" key="3">
    <source>
        <dbReference type="Pfam" id="PF12166"/>
    </source>
</evidence>
<organism evidence="5 6">
    <name type="scientific">Triparma strigata</name>
    <dbReference type="NCBI Taxonomy" id="1606541"/>
    <lineage>
        <taxon>Eukaryota</taxon>
        <taxon>Sar</taxon>
        <taxon>Stramenopiles</taxon>
        <taxon>Ochrophyta</taxon>
        <taxon>Bolidophyceae</taxon>
        <taxon>Parmales</taxon>
        <taxon>Triparmaceae</taxon>
        <taxon>Triparma</taxon>
    </lineage>
</organism>
<dbReference type="OrthoDB" id="196201at2759"/>
<feature type="domain" description="Piezo non-specific cation channel cap" evidence="3">
    <location>
        <begin position="2432"/>
        <end position="2688"/>
    </location>
</feature>
<feature type="region of interest" description="Disordered" evidence="1">
    <location>
        <begin position="2698"/>
        <end position="2737"/>
    </location>
</feature>
<dbReference type="GO" id="GO:0016020">
    <property type="term" value="C:membrane"/>
    <property type="evidence" value="ECO:0007669"/>
    <property type="project" value="InterPro"/>
</dbReference>
<feature type="compositionally biased region" description="Pro residues" evidence="1">
    <location>
        <begin position="1"/>
        <end position="21"/>
    </location>
</feature>
<dbReference type="GO" id="GO:0050982">
    <property type="term" value="P:detection of mechanical stimulus"/>
    <property type="evidence" value="ECO:0007669"/>
    <property type="project" value="TreeGrafter"/>
</dbReference>
<feature type="transmembrane region" description="Helical" evidence="2">
    <location>
        <begin position="933"/>
        <end position="963"/>
    </location>
</feature>
<feature type="transmembrane region" description="Helical" evidence="2">
    <location>
        <begin position="785"/>
        <end position="803"/>
    </location>
</feature>
<dbReference type="PANTHER" id="PTHR13167:SF25">
    <property type="entry name" value="PIEZO-TYPE MECHANOSENSITIVE ION CHANNEL COMPONENT"/>
    <property type="match status" value="1"/>
</dbReference>
<feature type="transmembrane region" description="Helical" evidence="2">
    <location>
        <begin position="1198"/>
        <end position="1216"/>
    </location>
</feature>
<feature type="transmembrane region" description="Helical" evidence="2">
    <location>
        <begin position="134"/>
        <end position="157"/>
    </location>
</feature>
<dbReference type="Proteomes" id="UP001165085">
    <property type="component" value="Unassembled WGS sequence"/>
</dbReference>
<feature type="transmembrane region" description="Helical" evidence="2">
    <location>
        <begin position="500"/>
        <end position="516"/>
    </location>
</feature>
<feature type="transmembrane region" description="Helical" evidence="2">
    <location>
        <begin position="815"/>
        <end position="834"/>
    </location>
</feature>
<feature type="transmembrane region" description="Helical" evidence="2">
    <location>
        <begin position="2237"/>
        <end position="2259"/>
    </location>
</feature>
<feature type="transmembrane region" description="Helical" evidence="2">
    <location>
        <begin position="2608"/>
        <end position="2629"/>
    </location>
</feature>
<feature type="compositionally biased region" description="Low complexity" evidence="1">
    <location>
        <begin position="2022"/>
        <end position="2039"/>
    </location>
</feature>
<dbReference type="PANTHER" id="PTHR13167">
    <property type="entry name" value="PIEZO-TYPE MECHANOSENSITIVE ION CHANNEL COMPONENT"/>
    <property type="match status" value="1"/>
</dbReference>
<feature type="transmembrane region" description="Helical" evidence="2">
    <location>
        <begin position="975"/>
        <end position="995"/>
    </location>
</feature>
<evidence type="ECO:0008006" key="7">
    <source>
        <dbReference type="Google" id="ProtNLM"/>
    </source>
</evidence>
<feature type="transmembrane region" description="Helical" evidence="2">
    <location>
        <begin position="88"/>
        <end position="113"/>
    </location>
</feature>
<feature type="compositionally biased region" description="Low complexity" evidence="1">
    <location>
        <begin position="38"/>
        <end position="48"/>
    </location>
</feature>
<feature type="compositionally biased region" description="Acidic residues" evidence="1">
    <location>
        <begin position="1100"/>
        <end position="1110"/>
    </location>
</feature>
<dbReference type="GO" id="GO:0071260">
    <property type="term" value="P:cellular response to mechanical stimulus"/>
    <property type="evidence" value="ECO:0007669"/>
    <property type="project" value="TreeGrafter"/>
</dbReference>
<dbReference type="InterPro" id="IPR056770">
    <property type="entry name" value="Piezo_THU9_anchor"/>
</dbReference>
<feature type="transmembrane region" description="Helical" evidence="2">
    <location>
        <begin position="2180"/>
        <end position="2200"/>
    </location>
</feature>
<feature type="region of interest" description="Disordered" evidence="1">
    <location>
        <begin position="601"/>
        <end position="626"/>
    </location>
</feature>
<evidence type="ECO:0000313" key="6">
    <source>
        <dbReference type="Proteomes" id="UP001165085"/>
    </source>
</evidence>
<keyword evidence="2" id="KW-1133">Transmembrane helix</keyword>
<feature type="transmembrane region" description="Helical" evidence="2">
    <location>
        <begin position="346"/>
        <end position="365"/>
    </location>
</feature>
<evidence type="ECO:0000313" key="5">
    <source>
        <dbReference type="EMBL" id="GMH86491.1"/>
    </source>
</evidence>
<feature type="transmembrane region" description="Helical" evidence="2">
    <location>
        <begin position="177"/>
        <end position="203"/>
    </location>
</feature>
<feature type="region of interest" description="Disordered" evidence="1">
    <location>
        <begin position="1608"/>
        <end position="1670"/>
    </location>
</feature>
<feature type="domain" description="Piezo THU9 and anchor" evidence="4">
    <location>
        <begin position="2140"/>
        <end position="2369"/>
    </location>
</feature>
<feature type="transmembrane region" description="Helical" evidence="2">
    <location>
        <begin position="1860"/>
        <end position="1879"/>
    </location>
</feature>
<evidence type="ECO:0000256" key="2">
    <source>
        <dbReference type="SAM" id="Phobius"/>
    </source>
</evidence>
<feature type="compositionally biased region" description="Basic and acidic residues" evidence="1">
    <location>
        <begin position="2724"/>
        <end position="2734"/>
    </location>
</feature>
<feature type="transmembrane region" description="Helical" evidence="2">
    <location>
        <begin position="288"/>
        <end position="306"/>
    </location>
</feature>
<feature type="transmembrane region" description="Helical" evidence="2">
    <location>
        <begin position="1774"/>
        <end position="1793"/>
    </location>
</feature>
<feature type="transmembrane region" description="Helical" evidence="2">
    <location>
        <begin position="1269"/>
        <end position="1287"/>
    </location>
</feature>
<accession>A0A9W7BDC4</accession>
<keyword evidence="2" id="KW-0472">Membrane</keyword>
<feature type="transmembrane region" description="Helical" evidence="2">
    <location>
        <begin position="2347"/>
        <end position="2368"/>
    </location>
</feature>
<feature type="transmembrane region" description="Helical" evidence="2">
    <location>
        <begin position="1382"/>
        <end position="1400"/>
    </location>
</feature>
<feature type="region of interest" description="Disordered" evidence="1">
    <location>
        <begin position="2022"/>
        <end position="2041"/>
    </location>
</feature>
<protein>
    <recommendedName>
        <fullName evidence="7">Piezo non-specific cation channel R-Ras-binding domain-containing protein</fullName>
    </recommendedName>
</protein>
<feature type="region of interest" description="Disordered" evidence="1">
    <location>
        <begin position="1071"/>
        <end position="1110"/>
    </location>
</feature>
<keyword evidence="6" id="KW-1185">Reference proteome</keyword>
<feature type="transmembrane region" description="Helical" evidence="2">
    <location>
        <begin position="1982"/>
        <end position="2004"/>
    </location>
</feature>
<feature type="compositionally biased region" description="Low complexity" evidence="1">
    <location>
        <begin position="1647"/>
        <end position="1656"/>
    </location>
</feature>
<dbReference type="GO" id="GO:0005261">
    <property type="term" value="F:monoatomic cation channel activity"/>
    <property type="evidence" value="ECO:0007669"/>
    <property type="project" value="TreeGrafter"/>
</dbReference>
<feature type="compositionally biased region" description="Gly residues" evidence="1">
    <location>
        <begin position="2704"/>
        <end position="2723"/>
    </location>
</feature>
<feature type="transmembrane region" description="Helical" evidence="2">
    <location>
        <begin position="249"/>
        <end position="268"/>
    </location>
</feature>
<dbReference type="GO" id="GO:0008381">
    <property type="term" value="F:mechanosensitive monoatomic ion channel activity"/>
    <property type="evidence" value="ECO:0007669"/>
    <property type="project" value="InterPro"/>
</dbReference>
<feature type="transmembrane region" description="Helical" evidence="2">
    <location>
        <begin position="659"/>
        <end position="683"/>
    </location>
</feature>
<dbReference type="Pfam" id="PF12166">
    <property type="entry name" value="Piezo_cap"/>
    <property type="match status" value="1"/>
</dbReference>
<feature type="transmembrane region" description="Helical" evidence="2">
    <location>
        <begin position="1318"/>
        <end position="1337"/>
    </location>
</feature>
<feature type="transmembrane region" description="Helical" evidence="2">
    <location>
        <begin position="2142"/>
        <end position="2160"/>
    </location>
</feature>
<evidence type="ECO:0000259" key="4">
    <source>
        <dbReference type="Pfam" id="PF24874"/>
    </source>
</evidence>
<keyword evidence="2" id="KW-0812">Transmembrane</keyword>
<feature type="transmembrane region" description="Helical" evidence="2">
    <location>
        <begin position="846"/>
        <end position="865"/>
    </location>
</feature>
<feature type="transmembrane region" description="Helical" evidence="2">
    <location>
        <begin position="528"/>
        <end position="548"/>
    </location>
</feature>
<dbReference type="InterPro" id="IPR027272">
    <property type="entry name" value="Piezo"/>
</dbReference>
<feature type="region of interest" description="Disordered" evidence="1">
    <location>
        <begin position="1537"/>
        <end position="1561"/>
    </location>
</feature>
<dbReference type="Pfam" id="PF24874">
    <property type="entry name" value="Piezo_THU9_anchor"/>
    <property type="match status" value="1"/>
</dbReference>
<dbReference type="InterPro" id="IPR031334">
    <property type="entry name" value="Piezo_cap_dom"/>
</dbReference>
<name>A0A9W7BDC4_9STRA</name>
<evidence type="ECO:0000256" key="1">
    <source>
        <dbReference type="SAM" id="MobiDB-lite"/>
    </source>
</evidence>
<feature type="transmembrane region" description="Helical" evidence="2">
    <location>
        <begin position="1436"/>
        <end position="1453"/>
    </location>
</feature>
<proteinExistence type="predicted"/>
<reference evidence="6" key="1">
    <citation type="journal article" date="2023" name="Commun. Biol.">
        <title>Genome analysis of Parmales, the sister group of diatoms, reveals the evolutionary specialization of diatoms from phago-mixotrophs to photoautotrophs.</title>
        <authorList>
            <person name="Ban H."/>
            <person name="Sato S."/>
            <person name="Yoshikawa S."/>
            <person name="Yamada K."/>
            <person name="Nakamura Y."/>
            <person name="Ichinomiya M."/>
            <person name="Sato N."/>
            <person name="Blanc-Mathieu R."/>
            <person name="Endo H."/>
            <person name="Kuwata A."/>
            <person name="Ogata H."/>
        </authorList>
    </citation>
    <scope>NUCLEOTIDE SEQUENCE [LARGE SCALE GENOMIC DNA]</scope>
    <source>
        <strain evidence="6">NIES 3701</strain>
    </source>
</reference>